<dbReference type="Pfam" id="PF03816">
    <property type="entry name" value="LytR_cpsA_psr"/>
    <property type="match status" value="1"/>
</dbReference>
<proteinExistence type="inferred from homology"/>
<keyword evidence="3" id="KW-0472">Membrane</keyword>
<keyword evidence="6" id="KW-1185">Reference proteome</keyword>
<feature type="region of interest" description="Disordered" evidence="2">
    <location>
        <begin position="1"/>
        <end position="91"/>
    </location>
</feature>
<dbReference type="PANTHER" id="PTHR33392:SF6">
    <property type="entry name" value="POLYISOPRENYL-TEICHOIC ACID--PEPTIDOGLYCAN TEICHOIC ACID TRANSFERASE TAGU"/>
    <property type="match status" value="1"/>
</dbReference>
<dbReference type="EMBL" id="LR584267">
    <property type="protein sequence ID" value="VHO00524.1"/>
    <property type="molecule type" value="Genomic_DNA"/>
</dbReference>
<dbReference type="Proteomes" id="UP000324288">
    <property type="component" value="Chromosome"/>
</dbReference>
<protein>
    <submittedName>
        <fullName evidence="5">Regulatory protein MsrR</fullName>
    </submittedName>
</protein>
<reference evidence="5 6" key="1">
    <citation type="submission" date="2019-04" db="EMBL/GenBank/DDBJ databases">
        <authorList>
            <person name="Seth-Smith MB H."/>
            <person name="Seth-Smith H."/>
        </authorList>
    </citation>
    <scope>NUCLEOTIDE SEQUENCE [LARGE SCALE GENOMIC DNA]</scope>
    <source>
        <strain evidence="5">USB-603019</strain>
    </source>
</reference>
<feature type="compositionally biased region" description="Basic residues" evidence="2">
    <location>
        <begin position="8"/>
        <end position="18"/>
    </location>
</feature>
<accession>A0A5E3ZWR9</accession>
<sequence>MDATPKGRSSRRSRRGKKNASENTYAAPQQPEYWDAAAGRWVNHAPKPKNSRPSGPAQRRARRINPTKAADAQPYQGPRPDADWRPSTADDSIGAAYRSNFNVTPSTPTGGPYPPGSPYVAGGYPPYGPVPPYDTDDNAEAGRPGILTTLRKIGKTVKWILIALIILALGSGTAGAITFSTNVTRIDALSEHMIGRTSGINWLLVGSDSRAGLSTSKQKKLDTGGDLGSQRTDTIMLMHIPYGGGQRILVSIPRDSYVNIPGYGMGKINSSFALGGPQLLVKTIEQAAGVHINHYMEIGLGGFADMTDAIEGVKICPEYPINDPYAGLYIKAGCQVADGKVALGYVRSRQTPRGDLDRVTHQREFLESFVKKAASPATILNPFDFYPLMKAAGSSLTIDKKTYVINLAWLLFNLSRDHIMTTIPIGDMVTNEAGAVVLWNDDTTQFWGHIAQGTDIPDFLLSN</sequence>
<name>A0A5E3ZWR9_9ACTN</name>
<dbReference type="InterPro" id="IPR004474">
    <property type="entry name" value="LytR_CpsA_psr"/>
</dbReference>
<evidence type="ECO:0000259" key="4">
    <source>
        <dbReference type="Pfam" id="PF03816"/>
    </source>
</evidence>
<dbReference type="InterPro" id="IPR050922">
    <property type="entry name" value="LytR/CpsA/Psr_CW_biosynth"/>
</dbReference>
<feature type="domain" description="Cell envelope-related transcriptional attenuator" evidence="4">
    <location>
        <begin position="231"/>
        <end position="374"/>
    </location>
</feature>
<organism evidence="5 6">
    <name type="scientific">Lawsonella clevelandensis</name>
    <dbReference type="NCBI Taxonomy" id="1528099"/>
    <lineage>
        <taxon>Bacteria</taxon>
        <taxon>Bacillati</taxon>
        <taxon>Actinomycetota</taxon>
        <taxon>Actinomycetes</taxon>
        <taxon>Mycobacteriales</taxon>
        <taxon>Lawsonellaceae</taxon>
        <taxon>Lawsonella</taxon>
    </lineage>
</organism>
<evidence type="ECO:0000256" key="3">
    <source>
        <dbReference type="SAM" id="Phobius"/>
    </source>
</evidence>
<evidence type="ECO:0000256" key="2">
    <source>
        <dbReference type="SAM" id="MobiDB-lite"/>
    </source>
</evidence>
<dbReference type="RefSeq" id="WP_242002665.1">
    <property type="nucleotide sequence ID" value="NZ_LR584267.1"/>
</dbReference>
<dbReference type="NCBIfam" id="TIGR00350">
    <property type="entry name" value="lytR_cpsA_psr"/>
    <property type="match status" value="1"/>
</dbReference>
<keyword evidence="3" id="KW-1133">Transmembrane helix</keyword>
<evidence type="ECO:0000313" key="5">
    <source>
        <dbReference type="EMBL" id="VHO00524.1"/>
    </source>
</evidence>
<dbReference type="PANTHER" id="PTHR33392">
    <property type="entry name" value="POLYISOPRENYL-TEICHOIC ACID--PEPTIDOGLYCAN TEICHOIC ACID TRANSFERASE TAGU"/>
    <property type="match status" value="1"/>
</dbReference>
<keyword evidence="3" id="KW-0812">Transmembrane</keyword>
<dbReference type="AlphaFoldDB" id="A0A5E3ZWR9"/>
<comment type="similarity">
    <text evidence="1">Belongs to the LytR/CpsA/Psr (LCP) family.</text>
</comment>
<feature type="transmembrane region" description="Helical" evidence="3">
    <location>
        <begin position="159"/>
        <end position="179"/>
    </location>
</feature>
<dbReference type="Gene3D" id="3.40.630.190">
    <property type="entry name" value="LCP protein"/>
    <property type="match status" value="1"/>
</dbReference>
<evidence type="ECO:0000256" key="1">
    <source>
        <dbReference type="ARBA" id="ARBA00006068"/>
    </source>
</evidence>
<evidence type="ECO:0000313" key="6">
    <source>
        <dbReference type="Proteomes" id="UP000324288"/>
    </source>
</evidence>
<gene>
    <name evidence="5" type="primary">msrR</name>
    <name evidence="5" type="ORF">LC603019_00815</name>
</gene>